<comment type="subcellular location">
    <subcellularLocation>
        <location evidence="1">Cytoplasm</location>
    </subcellularLocation>
</comment>
<evidence type="ECO:0000256" key="1">
    <source>
        <dbReference type="ARBA" id="ARBA00004496"/>
    </source>
</evidence>
<dbReference type="PANTHER" id="PTHR33705:SF2">
    <property type="entry name" value="PHOSPHOCARRIER PROTEIN NPR"/>
    <property type="match status" value="1"/>
</dbReference>
<dbReference type="PRINTS" id="PR00107">
    <property type="entry name" value="PHOSPHOCPHPR"/>
</dbReference>
<reference evidence="6 7" key="1">
    <citation type="submission" date="2020-05" db="EMBL/GenBank/DDBJ databases">
        <authorList>
            <person name="Niu N."/>
        </authorList>
    </citation>
    <scope>NUCLEOTIDE SEQUENCE [LARGE SCALE GENOMIC DNA]</scope>
    <source>
        <strain evidence="6 7">LMG10982</strain>
    </source>
</reference>
<keyword evidence="4" id="KW-0598">Phosphotransferase system</keyword>
<dbReference type="InterPro" id="IPR050399">
    <property type="entry name" value="HPr"/>
</dbReference>
<protein>
    <submittedName>
        <fullName evidence="6">HPr family phosphocarrier protein</fullName>
    </submittedName>
</protein>
<evidence type="ECO:0000313" key="6">
    <source>
        <dbReference type="EMBL" id="NOL49876.1"/>
    </source>
</evidence>
<dbReference type="InterPro" id="IPR001020">
    <property type="entry name" value="PTS_HPr_His_P_site"/>
</dbReference>
<dbReference type="SUPFAM" id="SSF55594">
    <property type="entry name" value="HPr-like"/>
    <property type="match status" value="1"/>
</dbReference>
<evidence type="ECO:0000256" key="2">
    <source>
        <dbReference type="ARBA" id="ARBA00010736"/>
    </source>
</evidence>
<dbReference type="Gene3D" id="3.30.1340.10">
    <property type="entry name" value="HPr-like"/>
    <property type="match status" value="1"/>
</dbReference>
<dbReference type="PROSITE" id="PS00369">
    <property type="entry name" value="PTS_HPR_HIS"/>
    <property type="match status" value="1"/>
</dbReference>
<evidence type="ECO:0000313" key="7">
    <source>
        <dbReference type="Proteomes" id="UP000541421"/>
    </source>
</evidence>
<evidence type="ECO:0000259" key="5">
    <source>
        <dbReference type="PROSITE" id="PS51350"/>
    </source>
</evidence>
<dbReference type="Proteomes" id="UP000541421">
    <property type="component" value="Unassembled WGS sequence"/>
</dbReference>
<sequence length="89" mass="9594">MASVNVEIINRLGLHARAASKLTQLASTFKSEIFISKAQQRVNAKSIMGVMLLAAGKGMTVTLDAEGEDAEEALKAITQLFNERFGEPD</sequence>
<keyword evidence="7" id="KW-1185">Reference proteome</keyword>
<comment type="similarity">
    <text evidence="2">Belongs to the HPr family.</text>
</comment>
<gene>
    <name evidence="6" type="ORF">HKX40_06975</name>
</gene>
<dbReference type="GO" id="GO:0009401">
    <property type="term" value="P:phosphoenolpyruvate-dependent sugar phosphotransferase system"/>
    <property type="evidence" value="ECO:0007669"/>
    <property type="project" value="UniProtKB-KW"/>
</dbReference>
<dbReference type="InterPro" id="IPR000032">
    <property type="entry name" value="HPr-like"/>
</dbReference>
<feature type="domain" description="HPr" evidence="5">
    <location>
        <begin position="1"/>
        <end position="88"/>
    </location>
</feature>
<dbReference type="NCBIfam" id="TIGR01003">
    <property type="entry name" value="PTS_HPr_family"/>
    <property type="match status" value="1"/>
</dbReference>
<dbReference type="RefSeq" id="WP_171588843.1">
    <property type="nucleotide sequence ID" value="NZ_JABGBO010000006.1"/>
</dbReference>
<dbReference type="CDD" id="cd00367">
    <property type="entry name" value="PTS-HPr_like"/>
    <property type="match status" value="1"/>
</dbReference>
<dbReference type="PROSITE" id="PS51350">
    <property type="entry name" value="PTS_HPR_DOM"/>
    <property type="match status" value="1"/>
</dbReference>
<evidence type="ECO:0000256" key="4">
    <source>
        <dbReference type="ARBA" id="ARBA00022683"/>
    </source>
</evidence>
<dbReference type="InterPro" id="IPR035895">
    <property type="entry name" value="HPr-like_sf"/>
</dbReference>
<name>A0A7Y4P4U9_9BURK</name>
<accession>A0A7Y4P4U9</accession>
<evidence type="ECO:0000256" key="3">
    <source>
        <dbReference type="ARBA" id="ARBA00022490"/>
    </source>
</evidence>
<dbReference type="PANTHER" id="PTHR33705">
    <property type="entry name" value="PHOSPHOCARRIER PROTEIN HPR"/>
    <property type="match status" value="1"/>
</dbReference>
<dbReference type="EMBL" id="JABGBO010000006">
    <property type="protein sequence ID" value="NOL49876.1"/>
    <property type="molecule type" value="Genomic_DNA"/>
</dbReference>
<dbReference type="Pfam" id="PF00381">
    <property type="entry name" value="PTS-HPr"/>
    <property type="match status" value="1"/>
</dbReference>
<dbReference type="GO" id="GO:0005737">
    <property type="term" value="C:cytoplasm"/>
    <property type="evidence" value="ECO:0007669"/>
    <property type="project" value="UniProtKB-SubCell"/>
</dbReference>
<dbReference type="AlphaFoldDB" id="A0A7Y4P4U9"/>
<organism evidence="6 7">
    <name type="scientific">Pelistega europaea</name>
    <dbReference type="NCBI Taxonomy" id="106147"/>
    <lineage>
        <taxon>Bacteria</taxon>
        <taxon>Pseudomonadati</taxon>
        <taxon>Pseudomonadota</taxon>
        <taxon>Betaproteobacteria</taxon>
        <taxon>Burkholderiales</taxon>
        <taxon>Alcaligenaceae</taxon>
        <taxon>Pelistega</taxon>
    </lineage>
</organism>
<comment type="caution">
    <text evidence="6">The sequence shown here is derived from an EMBL/GenBank/DDBJ whole genome shotgun (WGS) entry which is preliminary data.</text>
</comment>
<proteinExistence type="inferred from homology"/>
<keyword evidence="3" id="KW-0963">Cytoplasm</keyword>